<feature type="transmembrane region" description="Helical" evidence="1">
    <location>
        <begin position="237"/>
        <end position="254"/>
    </location>
</feature>
<dbReference type="Pfam" id="PF05940">
    <property type="entry name" value="NnrS"/>
    <property type="match status" value="1"/>
</dbReference>
<evidence type="ECO:0000313" key="2">
    <source>
        <dbReference type="EMBL" id="MEK0084191.1"/>
    </source>
</evidence>
<dbReference type="EMBL" id="JBBLZC010000013">
    <property type="protein sequence ID" value="MEK0084191.1"/>
    <property type="molecule type" value="Genomic_DNA"/>
</dbReference>
<gene>
    <name evidence="2" type="ORF">U1T56_13590</name>
</gene>
<feature type="transmembrane region" description="Helical" evidence="1">
    <location>
        <begin position="331"/>
        <end position="349"/>
    </location>
</feature>
<comment type="caution">
    <text evidence="2">The sequence shown here is derived from an EMBL/GenBank/DDBJ whole genome shotgun (WGS) entry which is preliminary data.</text>
</comment>
<reference evidence="2 3" key="1">
    <citation type="submission" date="2024-01" db="EMBL/GenBank/DDBJ databases">
        <title>Multi-omics insights into the function and evolution of sodium benzoate biodegradation pathways in Benzoatithermus flavus gen. nov., sp. nov. from hot spring.</title>
        <authorList>
            <person name="Hu C.-J."/>
            <person name="Li W.-J."/>
        </authorList>
    </citation>
    <scope>NUCLEOTIDE SEQUENCE [LARGE SCALE GENOMIC DNA]</scope>
    <source>
        <strain evidence="2 3">SYSU G07066</strain>
    </source>
</reference>
<feature type="transmembrane region" description="Helical" evidence="1">
    <location>
        <begin position="213"/>
        <end position="231"/>
    </location>
</feature>
<feature type="transmembrane region" description="Helical" evidence="1">
    <location>
        <begin position="88"/>
        <end position="105"/>
    </location>
</feature>
<feature type="transmembrane region" description="Helical" evidence="1">
    <location>
        <begin position="355"/>
        <end position="376"/>
    </location>
</feature>
<feature type="transmembrane region" description="Helical" evidence="1">
    <location>
        <begin position="174"/>
        <end position="192"/>
    </location>
</feature>
<feature type="transmembrane region" description="Helical" evidence="1">
    <location>
        <begin position="141"/>
        <end position="159"/>
    </location>
</feature>
<keyword evidence="1" id="KW-0472">Membrane</keyword>
<feature type="transmembrane region" description="Helical" evidence="1">
    <location>
        <begin position="58"/>
        <end position="76"/>
    </location>
</feature>
<feature type="transmembrane region" description="Helical" evidence="1">
    <location>
        <begin position="20"/>
        <end position="46"/>
    </location>
</feature>
<accession>A0ABU8XT18</accession>
<name>A0ABU8XT18_9PROT</name>
<keyword evidence="3" id="KW-1185">Reference proteome</keyword>
<proteinExistence type="predicted"/>
<feature type="transmembrane region" description="Helical" evidence="1">
    <location>
        <begin position="266"/>
        <end position="291"/>
    </location>
</feature>
<sequence length="399" mass="42045">MRPEVERLPPVLQHGFRPFFLLGAVWAVLALALWLSALAGVTLPTAMEPLAWHRHEMLFGYISAVIAAFLLTAVPNWTGGLPLRGKPLLWLVALWLAARLAVLAGARLGPWPGLVLDVGFLAVLAGVVAREIVAGKNWRNLPVVTLVSLLALADLLSHLEQVLTLPWDMLGDRLAIGAVAGLVALIGGRITPSFTTNWLKARKAQALPAPVSRLDNGVLILTALALLAWFFLPESAIAGLLLLAAAVGTAARLARWQGAATTSEPLLLILHVGYAWLALAFALFGLAAFGIVPRSAALHAMTAGAFGTMTLAVMTRATLGHTGRALTADRWTSVIFVLVNVGALARVLASLVPAAYTPALHLAGLAWGGAFLLYILHYGPMLLGPRHVAKTGGAPAPAR</sequence>
<dbReference type="InterPro" id="IPR010266">
    <property type="entry name" value="NnrS"/>
</dbReference>
<evidence type="ECO:0000256" key="1">
    <source>
        <dbReference type="SAM" id="Phobius"/>
    </source>
</evidence>
<feature type="transmembrane region" description="Helical" evidence="1">
    <location>
        <begin position="297"/>
        <end position="319"/>
    </location>
</feature>
<organism evidence="2 3">
    <name type="scientific">Benzoatithermus flavus</name>
    <dbReference type="NCBI Taxonomy" id="3108223"/>
    <lineage>
        <taxon>Bacteria</taxon>
        <taxon>Pseudomonadati</taxon>
        <taxon>Pseudomonadota</taxon>
        <taxon>Alphaproteobacteria</taxon>
        <taxon>Geminicoccales</taxon>
        <taxon>Geminicoccaceae</taxon>
        <taxon>Benzoatithermus</taxon>
    </lineage>
</organism>
<keyword evidence="1" id="KW-0812">Transmembrane</keyword>
<dbReference type="RefSeq" id="WP_418160040.1">
    <property type="nucleotide sequence ID" value="NZ_JBBLZC010000013.1"/>
</dbReference>
<keyword evidence="1" id="KW-1133">Transmembrane helix</keyword>
<dbReference type="Proteomes" id="UP001375743">
    <property type="component" value="Unassembled WGS sequence"/>
</dbReference>
<evidence type="ECO:0000313" key="3">
    <source>
        <dbReference type="Proteomes" id="UP001375743"/>
    </source>
</evidence>
<protein>
    <submittedName>
        <fullName evidence="2">NnrS family protein</fullName>
    </submittedName>
</protein>
<feature type="transmembrane region" description="Helical" evidence="1">
    <location>
        <begin position="111"/>
        <end position="129"/>
    </location>
</feature>